<gene>
    <name evidence="1" type="ORF">LK09_17750</name>
</gene>
<dbReference type="EMBL" id="JTDK01000018">
    <property type="protein sequence ID" value="KHK95864.1"/>
    <property type="molecule type" value="Genomic_DNA"/>
</dbReference>
<evidence type="ECO:0000313" key="1">
    <source>
        <dbReference type="EMBL" id="KHK95864.1"/>
    </source>
</evidence>
<dbReference type="RefSeq" id="WP_039402542.1">
    <property type="nucleotide sequence ID" value="NZ_JTDK01000018.1"/>
</dbReference>
<proteinExistence type="predicted"/>
<protein>
    <submittedName>
        <fullName evidence="1">Uncharacterized protein</fullName>
    </submittedName>
</protein>
<dbReference type="STRING" id="1348253.LK09_17750"/>
<keyword evidence="2" id="KW-1185">Reference proteome</keyword>
<reference evidence="1 2" key="1">
    <citation type="submission" date="2014-11" db="EMBL/GenBank/DDBJ databases">
        <title>Genome sequence of Microbacterium mangrovi MUSC 115(T).</title>
        <authorList>
            <person name="Lee L.-H."/>
        </authorList>
    </citation>
    <scope>NUCLEOTIDE SEQUENCE [LARGE SCALE GENOMIC DNA]</scope>
    <source>
        <strain evidence="1 2">MUSC 115</strain>
    </source>
</reference>
<dbReference type="AlphaFoldDB" id="A0A0B2A255"/>
<organism evidence="1 2">
    <name type="scientific">Microbacterium mangrovi</name>
    <dbReference type="NCBI Taxonomy" id="1348253"/>
    <lineage>
        <taxon>Bacteria</taxon>
        <taxon>Bacillati</taxon>
        <taxon>Actinomycetota</taxon>
        <taxon>Actinomycetes</taxon>
        <taxon>Micrococcales</taxon>
        <taxon>Microbacteriaceae</taxon>
        <taxon>Microbacterium</taxon>
    </lineage>
</organism>
<dbReference type="Proteomes" id="UP000031030">
    <property type="component" value="Unassembled WGS sequence"/>
</dbReference>
<accession>A0A0B2A255</accession>
<sequence length="77" mass="8873">MTIHGTHAESFDGSLTGYITDRIAPIPDQLRRVLSLRDGIHRFTYTMSRVTNPESSVVRARDRNELFIEASGQLRRW</sequence>
<comment type="caution">
    <text evidence="1">The sequence shown here is derived from an EMBL/GenBank/DDBJ whole genome shotgun (WGS) entry which is preliminary data.</text>
</comment>
<name>A0A0B2A255_9MICO</name>
<dbReference type="OrthoDB" id="5110616at2"/>
<evidence type="ECO:0000313" key="2">
    <source>
        <dbReference type="Proteomes" id="UP000031030"/>
    </source>
</evidence>